<keyword evidence="2" id="KW-1185">Reference proteome</keyword>
<dbReference type="EMBL" id="JASCZI010000395">
    <property type="protein sequence ID" value="MED6111559.1"/>
    <property type="molecule type" value="Genomic_DNA"/>
</dbReference>
<reference evidence="1 2" key="1">
    <citation type="journal article" date="2023" name="Plants (Basel)">
        <title>Bridging the Gap: Combining Genomics and Transcriptomics Approaches to Understand Stylosanthes scabra, an Orphan Legume from the Brazilian Caatinga.</title>
        <authorList>
            <person name="Ferreira-Neto J.R.C."/>
            <person name="da Silva M.D."/>
            <person name="Binneck E."/>
            <person name="de Melo N.F."/>
            <person name="da Silva R.H."/>
            <person name="de Melo A.L.T.M."/>
            <person name="Pandolfi V."/>
            <person name="Bustamante F.O."/>
            <person name="Brasileiro-Vidal A.C."/>
            <person name="Benko-Iseppon A.M."/>
        </authorList>
    </citation>
    <scope>NUCLEOTIDE SEQUENCE [LARGE SCALE GENOMIC DNA]</scope>
    <source>
        <tissue evidence="1">Leaves</tissue>
    </source>
</reference>
<name>A0ABU6QKA6_9FABA</name>
<proteinExistence type="predicted"/>
<organism evidence="1 2">
    <name type="scientific">Stylosanthes scabra</name>
    <dbReference type="NCBI Taxonomy" id="79078"/>
    <lineage>
        <taxon>Eukaryota</taxon>
        <taxon>Viridiplantae</taxon>
        <taxon>Streptophyta</taxon>
        <taxon>Embryophyta</taxon>
        <taxon>Tracheophyta</taxon>
        <taxon>Spermatophyta</taxon>
        <taxon>Magnoliopsida</taxon>
        <taxon>eudicotyledons</taxon>
        <taxon>Gunneridae</taxon>
        <taxon>Pentapetalae</taxon>
        <taxon>rosids</taxon>
        <taxon>fabids</taxon>
        <taxon>Fabales</taxon>
        <taxon>Fabaceae</taxon>
        <taxon>Papilionoideae</taxon>
        <taxon>50 kb inversion clade</taxon>
        <taxon>dalbergioids sensu lato</taxon>
        <taxon>Dalbergieae</taxon>
        <taxon>Pterocarpus clade</taxon>
        <taxon>Stylosanthes</taxon>
    </lineage>
</organism>
<evidence type="ECO:0000313" key="1">
    <source>
        <dbReference type="EMBL" id="MED6111559.1"/>
    </source>
</evidence>
<evidence type="ECO:0000313" key="2">
    <source>
        <dbReference type="Proteomes" id="UP001341840"/>
    </source>
</evidence>
<protein>
    <submittedName>
        <fullName evidence="1">Uncharacterized protein</fullName>
    </submittedName>
</protein>
<gene>
    <name evidence="1" type="ORF">PIB30_053325</name>
</gene>
<sequence>MEKWEETHYRKWGQSKKGTNFEDFGILILKTAEERHTRNKFLISFSPSNTSLCVRFLALSNDLVRHRPYHYLRLDVTSPTSQDSSPEVAARAARRSLVDLLRFSSRSFSSRSICGADQRSRSCHVSFNQRPSLTHLPNP</sequence>
<dbReference type="Proteomes" id="UP001341840">
    <property type="component" value="Unassembled WGS sequence"/>
</dbReference>
<comment type="caution">
    <text evidence="1">The sequence shown here is derived from an EMBL/GenBank/DDBJ whole genome shotgun (WGS) entry which is preliminary data.</text>
</comment>
<accession>A0ABU6QKA6</accession>